<name>A0A9D9HSW4_9BACT</name>
<dbReference type="PANTHER" id="PTHR48094">
    <property type="entry name" value="PROTEIN/NUCLEIC ACID DEGLYCASE DJ-1-RELATED"/>
    <property type="match status" value="1"/>
</dbReference>
<dbReference type="EMBL" id="JADIMG010000050">
    <property type="protein sequence ID" value="MBO8459674.1"/>
    <property type="molecule type" value="Genomic_DNA"/>
</dbReference>
<dbReference type="Proteomes" id="UP000823641">
    <property type="component" value="Unassembled WGS sequence"/>
</dbReference>
<organism evidence="2 3">
    <name type="scientific">Candidatus Gallipaludibacter merdavium</name>
    <dbReference type="NCBI Taxonomy" id="2840839"/>
    <lineage>
        <taxon>Bacteria</taxon>
        <taxon>Pseudomonadati</taxon>
        <taxon>Bacteroidota</taxon>
        <taxon>Bacteroidia</taxon>
        <taxon>Bacteroidales</taxon>
        <taxon>Candidatus Gallipaludibacter</taxon>
    </lineage>
</organism>
<dbReference type="InterPro" id="IPR006287">
    <property type="entry name" value="DJ-1"/>
</dbReference>
<dbReference type="GO" id="GO:0005737">
    <property type="term" value="C:cytoplasm"/>
    <property type="evidence" value="ECO:0007669"/>
    <property type="project" value="TreeGrafter"/>
</dbReference>
<dbReference type="SUPFAM" id="SSF52317">
    <property type="entry name" value="Class I glutamine amidotransferase-like"/>
    <property type="match status" value="1"/>
</dbReference>
<protein>
    <submittedName>
        <fullName evidence="2">DJ-1/PfpI family protein</fullName>
    </submittedName>
</protein>
<dbReference type="AlphaFoldDB" id="A0A9D9HSW4"/>
<evidence type="ECO:0000313" key="3">
    <source>
        <dbReference type="Proteomes" id="UP000823641"/>
    </source>
</evidence>
<evidence type="ECO:0000313" key="2">
    <source>
        <dbReference type="EMBL" id="MBO8459674.1"/>
    </source>
</evidence>
<dbReference type="PANTHER" id="PTHR48094:SF12">
    <property type="entry name" value="PARKINSON DISEASE PROTEIN 7 HOMOLOG"/>
    <property type="match status" value="1"/>
</dbReference>
<reference evidence="2" key="1">
    <citation type="submission" date="2020-10" db="EMBL/GenBank/DDBJ databases">
        <authorList>
            <person name="Gilroy R."/>
        </authorList>
    </citation>
    <scope>NUCLEOTIDE SEQUENCE</scope>
    <source>
        <strain evidence="2">G3-3990</strain>
    </source>
</reference>
<dbReference type="CDD" id="cd03135">
    <property type="entry name" value="GATase1_DJ-1"/>
    <property type="match status" value="1"/>
</dbReference>
<dbReference type="NCBIfam" id="TIGR01383">
    <property type="entry name" value="not_thiJ"/>
    <property type="match status" value="1"/>
</dbReference>
<evidence type="ECO:0000259" key="1">
    <source>
        <dbReference type="Pfam" id="PF01965"/>
    </source>
</evidence>
<reference evidence="2" key="2">
    <citation type="journal article" date="2021" name="PeerJ">
        <title>Extensive microbial diversity within the chicken gut microbiome revealed by metagenomics and culture.</title>
        <authorList>
            <person name="Gilroy R."/>
            <person name="Ravi A."/>
            <person name="Getino M."/>
            <person name="Pursley I."/>
            <person name="Horton D.L."/>
            <person name="Alikhan N.F."/>
            <person name="Baker D."/>
            <person name="Gharbi K."/>
            <person name="Hall N."/>
            <person name="Watson M."/>
            <person name="Adriaenssens E.M."/>
            <person name="Foster-Nyarko E."/>
            <person name="Jarju S."/>
            <person name="Secka A."/>
            <person name="Antonio M."/>
            <person name="Oren A."/>
            <person name="Chaudhuri R.R."/>
            <person name="La Ragione R."/>
            <person name="Hildebrand F."/>
            <person name="Pallen M.J."/>
        </authorList>
    </citation>
    <scope>NUCLEOTIDE SEQUENCE</scope>
    <source>
        <strain evidence="2">G3-3990</strain>
    </source>
</reference>
<dbReference type="InterPro" id="IPR002818">
    <property type="entry name" value="DJ-1/PfpI"/>
</dbReference>
<feature type="domain" description="DJ-1/PfpI" evidence="1">
    <location>
        <begin position="2"/>
        <end position="160"/>
    </location>
</feature>
<dbReference type="InterPro" id="IPR050325">
    <property type="entry name" value="Prot/Nucl_acid_deglycase"/>
</dbReference>
<dbReference type="Gene3D" id="3.40.50.880">
    <property type="match status" value="1"/>
</dbReference>
<gene>
    <name evidence="2" type="ORF">IAA73_04990</name>
</gene>
<comment type="caution">
    <text evidence="2">The sequence shown here is derived from an EMBL/GenBank/DDBJ whole genome shotgun (WGS) entry which is preliminary data.</text>
</comment>
<dbReference type="Pfam" id="PF01965">
    <property type="entry name" value="DJ-1_PfpI"/>
    <property type="match status" value="1"/>
</dbReference>
<dbReference type="InterPro" id="IPR029062">
    <property type="entry name" value="Class_I_gatase-like"/>
</dbReference>
<accession>A0A9D9HSW4</accession>
<sequence>MEVYLFLAEGFEELEVVTPVDLMRRAGININTVSVSGKKDVTGSHGITLHADLLFEQCDFSNAELLMLPGGMPGTKHLGEHQPLCRLLTEQNEKGKRIGAICAAPSVLGQLHLLEGKKATCYPGFESYLGDSYVDDSVVVDGNVITAKGPGVAYDYALCLIYLLKDKDTADRVASQSIYNI</sequence>
<proteinExistence type="predicted"/>